<organism evidence="1 2">
    <name type="scientific">Shewanella halifaxensis (strain HAW-EB4)</name>
    <dbReference type="NCBI Taxonomy" id="458817"/>
    <lineage>
        <taxon>Bacteria</taxon>
        <taxon>Pseudomonadati</taxon>
        <taxon>Pseudomonadota</taxon>
        <taxon>Gammaproteobacteria</taxon>
        <taxon>Alteromonadales</taxon>
        <taxon>Shewanellaceae</taxon>
        <taxon>Shewanella</taxon>
    </lineage>
</organism>
<evidence type="ECO:0000313" key="1">
    <source>
        <dbReference type="EMBL" id="ABZ75098.1"/>
    </source>
</evidence>
<dbReference type="KEGG" id="shl:Shal_0523"/>
<reference evidence="1" key="1">
    <citation type="submission" date="2008-01" db="EMBL/GenBank/DDBJ databases">
        <title>Complete sequence of Shewanella halifaxensis HAW-EB4.</title>
        <authorList>
            <consortium name="US DOE Joint Genome Institute"/>
            <person name="Copeland A."/>
            <person name="Lucas S."/>
            <person name="Lapidus A."/>
            <person name="Glavina del Rio T."/>
            <person name="Dalin E."/>
            <person name="Tice H."/>
            <person name="Bruce D."/>
            <person name="Goodwin L."/>
            <person name="Pitluck S."/>
            <person name="Sims D."/>
            <person name="Brettin T."/>
            <person name="Detter J.C."/>
            <person name="Han C."/>
            <person name="Kuske C.R."/>
            <person name="Schmutz J."/>
            <person name="Larimer F."/>
            <person name="Land M."/>
            <person name="Hauser L."/>
            <person name="Kyrpides N."/>
            <person name="Kim E."/>
            <person name="Zhao J.-S."/>
            <person name="Richardson P."/>
        </authorList>
    </citation>
    <scope>NUCLEOTIDE SEQUENCE [LARGE SCALE GENOMIC DNA]</scope>
    <source>
        <strain evidence="1">HAW-EB4</strain>
    </source>
</reference>
<sequence>MKLLTKEVDLSFLSDHYENIRFHMFCSDDPLSFISCIACVCETSAEVVESWSEIQSMVSVYYQPSGNLASWNVYLALITVESVPIWEKYQIENNKYAARKIILDGLPEIPCIDQMAIELQKQLLGSDLALYPQVNESREALLSIEEYIRGTPLDSKKESKNKRALVIDNIIELLNNNEN</sequence>
<dbReference type="AlphaFoldDB" id="B0TRC6"/>
<dbReference type="STRING" id="458817.Shal_0523"/>
<accession>B0TRC6</accession>
<evidence type="ECO:0000313" key="2">
    <source>
        <dbReference type="Proteomes" id="UP000001317"/>
    </source>
</evidence>
<dbReference type="Proteomes" id="UP000001317">
    <property type="component" value="Chromosome"/>
</dbReference>
<dbReference type="RefSeq" id="WP_012275652.1">
    <property type="nucleotide sequence ID" value="NC_010334.1"/>
</dbReference>
<keyword evidence="2" id="KW-1185">Reference proteome</keyword>
<protein>
    <submittedName>
        <fullName evidence="1">Uncharacterized protein</fullName>
    </submittedName>
</protein>
<gene>
    <name evidence="1" type="ordered locus">Shal_0523</name>
</gene>
<dbReference type="HOGENOM" id="CLU_128676_0_0_6"/>
<dbReference type="Pfam" id="PF20289">
    <property type="entry name" value="MComp1"/>
    <property type="match status" value="1"/>
</dbReference>
<dbReference type="EMBL" id="CP000931">
    <property type="protein sequence ID" value="ABZ75098.1"/>
    <property type="molecule type" value="Genomic_DNA"/>
</dbReference>
<name>B0TRC6_SHEHH</name>
<dbReference type="InterPro" id="IPR046905">
    <property type="entry name" value="ABC-3C_MC1"/>
</dbReference>
<dbReference type="OrthoDB" id="6961901at2"/>
<proteinExistence type="predicted"/>